<dbReference type="Pfam" id="PF00753">
    <property type="entry name" value="Lactamase_B"/>
    <property type="match status" value="1"/>
</dbReference>
<dbReference type="PANTHER" id="PTHR42951">
    <property type="entry name" value="METALLO-BETA-LACTAMASE DOMAIN-CONTAINING"/>
    <property type="match status" value="1"/>
</dbReference>
<reference evidence="1 2" key="1">
    <citation type="submission" date="2018-06" db="EMBL/GenBank/DDBJ databases">
        <authorList>
            <consortium name="IHU Genomes"/>
        </authorList>
    </citation>
    <scope>NUCLEOTIDE SEQUENCE [LARGE SCALE GENOMIC DNA]</scope>
    <source>
        <strain evidence="1 2">NEC25</strain>
    </source>
</reference>
<proteinExistence type="predicted"/>
<name>A0A653AP90_9CLOT</name>
<dbReference type="GO" id="GO:0008800">
    <property type="term" value="F:beta-lactamase activity"/>
    <property type="evidence" value="ECO:0007669"/>
    <property type="project" value="UniProtKB-EC"/>
</dbReference>
<gene>
    <name evidence="1" type="primary">cphA_2</name>
    <name evidence="1" type="ORF">CNEONATNEC25_01229</name>
</gene>
<dbReference type="SMART" id="SM00849">
    <property type="entry name" value="Lactamase_B"/>
    <property type="match status" value="1"/>
</dbReference>
<dbReference type="InterPro" id="IPR001279">
    <property type="entry name" value="Metallo-B-lactamas"/>
</dbReference>
<sequence length="264" mass="30784">MVKYLINKIPVFYSEDWSKYGNLKGKLMELKKLTERIYYTESDSKSDRPVLGYILGDKCSVMIDAGNSENHVKDYNYALEKNGFKRPKYCIITHWHWDHTFGMHALDAETIAHYKTNEELHRLSSWMWSDGAMKQRLIDGEEIAFADEHIRVEYIPLEDIKVITADRTFKDKIVIDCGKITCQCLHLSSAHSDDSVVIFIPEEKVIFIGDIYNDDFYNNHYRDTEKTKQLYDALTQIDFQIAVVGHSNPIGKKEIINFLGKFIH</sequence>
<keyword evidence="1" id="KW-0378">Hydrolase</keyword>
<dbReference type="Gene3D" id="3.60.15.10">
    <property type="entry name" value="Ribonuclease Z/Hydroxyacylglutathione hydrolase-like"/>
    <property type="match status" value="1"/>
</dbReference>
<evidence type="ECO:0000313" key="2">
    <source>
        <dbReference type="Proteomes" id="UP000431451"/>
    </source>
</evidence>
<dbReference type="AlphaFoldDB" id="A0A653AP90"/>
<accession>A0A653AP90</accession>
<evidence type="ECO:0000313" key="1">
    <source>
        <dbReference type="EMBL" id="VCT83632.1"/>
    </source>
</evidence>
<dbReference type="InterPro" id="IPR036866">
    <property type="entry name" value="RibonucZ/Hydroxyglut_hydro"/>
</dbReference>
<dbReference type="InterPro" id="IPR050855">
    <property type="entry name" value="NDM-1-like"/>
</dbReference>
<dbReference type="SUPFAM" id="SSF56281">
    <property type="entry name" value="Metallo-hydrolase/oxidoreductase"/>
    <property type="match status" value="1"/>
</dbReference>
<organism evidence="1 2">
    <name type="scientific">Clostridium neonatale</name>
    <dbReference type="NCBI Taxonomy" id="137838"/>
    <lineage>
        <taxon>Bacteria</taxon>
        <taxon>Bacillati</taxon>
        <taxon>Bacillota</taxon>
        <taxon>Clostridia</taxon>
        <taxon>Eubacteriales</taxon>
        <taxon>Clostridiaceae</taxon>
        <taxon>Clostridium</taxon>
    </lineage>
</organism>
<dbReference type="Proteomes" id="UP000431451">
    <property type="component" value="Unassembled WGS sequence"/>
</dbReference>
<protein>
    <submittedName>
        <fullName evidence="1">Metallo-beta-lactamase type 2</fullName>
        <ecNumber evidence="1">3.5.2.6</ecNumber>
    </submittedName>
</protein>
<dbReference type="PANTHER" id="PTHR42951:SF4">
    <property type="entry name" value="ACYL-COENZYME A THIOESTERASE MBLAC2"/>
    <property type="match status" value="1"/>
</dbReference>
<dbReference type="EMBL" id="UWJD01000001">
    <property type="protein sequence ID" value="VCT83632.1"/>
    <property type="molecule type" value="Genomic_DNA"/>
</dbReference>
<dbReference type="EC" id="3.5.2.6" evidence="1"/>
<dbReference type="RefSeq" id="WP_243145276.1">
    <property type="nucleotide sequence ID" value="NZ_CAMTCL010000221.1"/>
</dbReference>